<dbReference type="AlphaFoldDB" id="A0A816HLN9"/>
<dbReference type="Proteomes" id="UP000663828">
    <property type="component" value="Unassembled WGS sequence"/>
</dbReference>
<evidence type="ECO:0000256" key="1">
    <source>
        <dbReference type="SAM" id="MobiDB-lite"/>
    </source>
</evidence>
<accession>A0A816HLN9</accession>
<reference evidence="2" key="1">
    <citation type="submission" date="2021-02" db="EMBL/GenBank/DDBJ databases">
        <authorList>
            <person name="Nowell W R."/>
        </authorList>
    </citation>
    <scope>NUCLEOTIDE SEQUENCE</scope>
</reference>
<evidence type="ECO:0000313" key="2">
    <source>
        <dbReference type="EMBL" id="CAF1687162.1"/>
    </source>
</evidence>
<feature type="compositionally biased region" description="Acidic residues" evidence="1">
    <location>
        <begin position="13"/>
        <end position="32"/>
    </location>
</feature>
<sequence length="114" mass="13163">MKVSKKFRKVEYKEDESDCDESDVDSSEDESDTPMVEANGKSEFNAMRVFDIVPPSLSNSCFRVEIDGKEKYIQKQTACWFFTNYKPQLSADRSKRAMQSSEWVNESLNIVVLI</sequence>
<feature type="region of interest" description="Disordered" evidence="1">
    <location>
        <begin position="1"/>
        <end position="37"/>
    </location>
</feature>
<proteinExistence type="predicted"/>
<keyword evidence="3" id="KW-1185">Reference proteome</keyword>
<protein>
    <submittedName>
        <fullName evidence="2">Uncharacterized protein</fullName>
    </submittedName>
</protein>
<gene>
    <name evidence="2" type="ORF">XAT740_LOCUS62272</name>
</gene>
<comment type="caution">
    <text evidence="2">The sequence shown here is derived from an EMBL/GenBank/DDBJ whole genome shotgun (WGS) entry which is preliminary data.</text>
</comment>
<name>A0A816HLN9_ADIRI</name>
<organism evidence="2 3">
    <name type="scientific">Adineta ricciae</name>
    <name type="common">Rotifer</name>
    <dbReference type="NCBI Taxonomy" id="249248"/>
    <lineage>
        <taxon>Eukaryota</taxon>
        <taxon>Metazoa</taxon>
        <taxon>Spiralia</taxon>
        <taxon>Gnathifera</taxon>
        <taxon>Rotifera</taxon>
        <taxon>Eurotatoria</taxon>
        <taxon>Bdelloidea</taxon>
        <taxon>Adinetida</taxon>
        <taxon>Adinetidae</taxon>
        <taxon>Adineta</taxon>
    </lineage>
</organism>
<evidence type="ECO:0000313" key="3">
    <source>
        <dbReference type="Proteomes" id="UP000663828"/>
    </source>
</evidence>
<dbReference type="EMBL" id="CAJNOR010017317">
    <property type="protein sequence ID" value="CAF1687162.1"/>
    <property type="molecule type" value="Genomic_DNA"/>
</dbReference>